<dbReference type="CDD" id="cd06089">
    <property type="entry name" value="KOW_RPL26"/>
    <property type="match status" value="1"/>
</dbReference>
<dbReference type="InterPro" id="IPR005824">
    <property type="entry name" value="KOW"/>
</dbReference>
<dbReference type="VEuPathDB" id="FungiDB:CTRG_00364"/>
<keyword evidence="7" id="KW-1185">Reference proteome</keyword>
<comment type="similarity">
    <text evidence="1">Belongs to the universal ribosomal protein uL24 family.</text>
</comment>
<organism evidence="6 7">
    <name type="scientific">Candida tropicalis (strain ATCC MYA-3404 / T1)</name>
    <name type="common">Yeast</name>
    <dbReference type="NCBI Taxonomy" id="294747"/>
    <lineage>
        <taxon>Eukaryota</taxon>
        <taxon>Fungi</taxon>
        <taxon>Dikarya</taxon>
        <taxon>Ascomycota</taxon>
        <taxon>Saccharomycotina</taxon>
        <taxon>Pichiomycetes</taxon>
        <taxon>Debaryomycetaceae</taxon>
        <taxon>Candida/Lodderomyces clade</taxon>
        <taxon>Candida</taxon>
    </lineage>
</organism>
<dbReference type="RefSeq" id="XP_002545583.1">
    <property type="nucleotide sequence ID" value="XM_002545537.1"/>
</dbReference>
<dbReference type="eggNOG" id="ENOG502QUDZ">
    <property type="taxonomic scope" value="Eukaryota"/>
</dbReference>
<keyword evidence="2" id="KW-0689">Ribosomal protein</keyword>
<feature type="compositionally biased region" description="Polar residues" evidence="4">
    <location>
        <begin position="320"/>
        <end position="340"/>
    </location>
</feature>
<dbReference type="AlphaFoldDB" id="C5M2S5"/>
<dbReference type="Gene3D" id="2.30.30.30">
    <property type="match status" value="1"/>
</dbReference>
<evidence type="ECO:0000313" key="7">
    <source>
        <dbReference type="Proteomes" id="UP000002037"/>
    </source>
</evidence>
<proteinExistence type="inferred from homology"/>
<dbReference type="GO" id="GO:0003735">
    <property type="term" value="F:structural constituent of ribosome"/>
    <property type="evidence" value="ECO:0007669"/>
    <property type="project" value="InterPro"/>
</dbReference>
<dbReference type="InterPro" id="IPR003256">
    <property type="entry name" value="Ribosomal_uL24"/>
</dbReference>
<accession>C5M2S5</accession>
<dbReference type="HOGENOM" id="CLU_046293_1_0_1"/>
<dbReference type="InterPro" id="IPR014722">
    <property type="entry name" value="Rib_uL2_dom2"/>
</dbReference>
<dbReference type="GO" id="GO:1990904">
    <property type="term" value="C:ribonucleoprotein complex"/>
    <property type="evidence" value="ECO:0007669"/>
    <property type="project" value="UniProtKB-KW"/>
</dbReference>
<dbReference type="Proteomes" id="UP000002037">
    <property type="component" value="Unassembled WGS sequence"/>
</dbReference>
<evidence type="ECO:0000256" key="4">
    <source>
        <dbReference type="SAM" id="MobiDB-lite"/>
    </source>
</evidence>
<feature type="region of interest" description="Disordered" evidence="4">
    <location>
        <begin position="318"/>
        <end position="340"/>
    </location>
</feature>
<reference evidence="6 7" key="1">
    <citation type="journal article" date="2009" name="Nature">
        <title>Evolution of pathogenicity and sexual reproduction in eight Candida genomes.</title>
        <authorList>
            <person name="Butler G."/>
            <person name="Rasmussen M.D."/>
            <person name="Lin M.F."/>
            <person name="Santos M.A."/>
            <person name="Sakthikumar S."/>
            <person name="Munro C.A."/>
            <person name="Rheinbay E."/>
            <person name="Grabherr M."/>
            <person name="Forche A."/>
            <person name="Reedy J.L."/>
            <person name="Agrafioti I."/>
            <person name="Arnaud M.B."/>
            <person name="Bates S."/>
            <person name="Brown A.J."/>
            <person name="Brunke S."/>
            <person name="Costanzo M.C."/>
            <person name="Fitzpatrick D.A."/>
            <person name="de Groot P.W."/>
            <person name="Harris D."/>
            <person name="Hoyer L.L."/>
            <person name="Hube B."/>
            <person name="Klis F.M."/>
            <person name="Kodira C."/>
            <person name="Lennard N."/>
            <person name="Logue M.E."/>
            <person name="Martin R."/>
            <person name="Neiman A.M."/>
            <person name="Nikolaou E."/>
            <person name="Quail M.A."/>
            <person name="Quinn J."/>
            <person name="Santos M.C."/>
            <person name="Schmitzberger F.F."/>
            <person name="Sherlock G."/>
            <person name="Shah P."/>
            <person name="Silverstein K.A."/>
            <person name="Skrzypek M.S."/>
            <person name="Soll D."/>
            <person name="Staggs R."/>
            <person name="Stansfield I."/>
            <person name="Stumpf M.P."/>
            <person name="Sudbery P.E."/>
            <person name="Srikantha T."/>
            <person name="Zeng Q."/>
            <person name="Berman J."/>
            <person name="Berriman M."/>
            <person name="Heitman J."/>
            <person name="Gow N.A."/>
            <person name="Lorenz M.C."/>
            <person name="Birren B.W."/>
            <person name="Kellis M."/>
            <person name="Cuomo C.A."/>
        </authorList>
    </citation>
    <scope>NUCLEOTIDE SEQUENCE [LARGE SCALE GENOMIC DNA]</scope>
    <source>
        <strain evidence="7">ATCC MYA-3404 / T1</strain>
    </source>
</reference>
<keyword evidence="3" id="KW-0687">Ribonucleoprotein</keyword>
<protein>
    <recommendedName>
        <fullName evidence="5">KOW domain-containing protein</fullName>
    </recommendedName>
</protein>
<gene>
    <name evidence="6" type="ORF">CTRG_00364</name>
</gene>
<dbReference type="EMBL" id="GG692395">
    <property type="protein sequence ID" value="EER35625.1"/>
    <property type="molecule type" value="Genomic_DNA"/>
</dbReference>
<dbReference type="KEGG" id="ctp:CTRG_00364"/>
<dbReference type="InterPro" id="IPR041988">
    <property type="entry name" value="Ribosomal_uL24_KOW"/>
</dbReference>
<dbReference type="Pfam" id="PF22682">
    <property type="entry name" value="Ribosomal_uL24m-like"/>
    <property type="match status" value="1"/>
</dbReference>
<dbReference type="InterPro" id="IPR008991">
    <property type="entry name" value="Translation_prot_SH3-like_sf"/>
</dbReference>
<evidence type="ECO:0000256" key="3">
    <source>
        <dbReference type="ARBA" id="ARBA00023274"/>
    </source>
</evidence>
<dbReference type="PANTHER" id="PTHR12903">
    <property type="entry name" value="MITOCHONDRIAL RIBOSOMAL PROTEIN L24"/>
    <property type="match status" value="1"/>
</dbReference>
<dbReference type="SMART" id="SM00739">
    <property type="entry name" value="KOW"/>
    <property type="match status" value="1"/>
</dbReference>
<dbReference type="GO" id="GO:0005840">
    <property type="term" value="C:ribosome"/>
    <property type="evidence" value="ECO:0007669"/>
    <property type="project" value="UniProtKB-KW"/>
</dbReference>
<dbReference type="OrthoDB" id="359154at2759"/>
<sequence>MSWVIKRSRFQKDLNKLPENLRKSMRKKQDVSQMPTFKDFFPDPIPKSKQKTAIEAGIMEGDMAYVTTGPYKGKIAEVLSYNPEYDSVSLSNITSKKLIPKIFWPEGHESHVFDFPDFIPVKDVKLVGKDRDEQGNISYVVAEDIVLKEKYYDDRFKKFIPRRYVKHHDKIEFPWPEPQSLEDGELSTPEHVVMERTFEFSSIAKTGIPKAALAQLRNPYSKHKKRTLSEYQVAKLKGPEMPLTVEQKIWLAKNQQKAQTQKPKYYPLSEEVQEFIGAKMAEHMNKIESPELRLHLETLSQRRNPDFEKTLKIIEETKLAESQQQNQTHNSDSAATSSCA</sequence>
<dbReference type="SUPFAM" id="SSF50104">
    <property type="entry name" value="Translation proteins SH3-like domain"/>
    <property type="match status" value="1"/>
</dbReference>
<dbReference type="GeneID" id="8301877"/>
<feature type="domain" description="KOW" evidence="5">
    <location>
        <begin position="57"/>
        <end position="84"/>
    </location>
</feature>
<dbReference type="GO" id="GO:0006412">
    <property type="term" value="P:translation"/>
    <property type="evidence" value="ECO:0007669"/>
    <property type="project" value="InterPro"/>
</dbReference>
<evidence type="ECO:0000256" key="1">
    <source>
        <dbReference type="ARBA" id="ARBA00010618"/>
    </source>
</evidence>
<evidence type="ECO:0000256" key="2">
    <source>
        <dbReference type="ARBA" id="ARBA00022980"/>
    </source>
</evidence>
<name>C5M2S5_CANTT</name>
<dbReference type="GO" id="GO:0003723">
    <property type="term" value="F:RNA binding"/>
    <property type="evidence" value="ECO:0007669"/>
    <property type="project" value="InterPro"/>
</dbReference>
<evidence type="ECO:0000259" key="5">
    <source>
        <dbReference type="SMART" id="SM00739"/>
    </source>
</evidence>
<dbReference type="STRING" id="294747.C5M2S5"/>
<evidence type="ECO:0000313" key="6">
    <source>
        <dbReference type="EMBL" id="EER35625.1"/>
    </source>
</evidence>